<proteinExistence type="predicted"/>
<evidence type="ECO:0000256" key="1">
    <source>
        <dbReference type="SAM" id="MobiDB-lite"/>
    </source>
</evidence>
<comment type="caution">
    <text evidence="2">The sequence shown here is derived from an EMBL/GenBank/DDBJ whole genome shotgun (WGS) entry which is preliminary data.</text>
</comment>
<feature type="compositionally biased region" description="Polar residues" evidence="1">
    <location>
        <begin position="11"/>
        <end position="27"/>
    </location>
</feature>
<name>A0AAV3REP9_LITER</name>
<feature type="compositionally biased region" description="Basic and acidic residues" evidence="1">
    <location>
        <begin position="120"/>
        <end position="132"/>
    </location>
</feature>
<gene>
    <name evidence="2" type="ORF">LIER_26572</name>
</gene>
<feature type="compositionally biased region" description="Basic residues" evidence="1">
    <location>
        <begin position="101"/>
        <end position="113"/>
    </location>
</feature>
<feature type="compositionally biased region" description="Basic and acidic residues" evidence="1">
    <location>
        <begin position="142"/>
        <end position="151"/>
    </location>
</feature>
<dbReference type="AlphaFoldDB" id="A0AAV3REP9"/>
<evidence type="ECO:0000313" key="3">
    <source>
        <dbReference type="Proteomes" id="UP001454036"/>
    </source>
</evidence>
<protein>
    <submittedName>
        <fullName evidence="2">Uncharacterized protein</fullName>
    </submittedName>
</protein>
<feature type="compositionally biased region" description="Basic and acidic residues" evidence="1">
    <location>
        <begin position="33"/>
        <end position="44"/>
    </location>
</feature>
<feature type="compositionally biased region" description="Acidic residues" evidence="1">
    <location>
        <begin position="152"/>
        <end position="166"/>
    </location>
</feature>
<organism evidence="2 3">
    <name type="scientific">Lithospermum erythrorhizon</name>
    <name type="common">Purple gromwell</name>
    <name type="synonym">Lithospermum officinale var. erythrorhizon</name>
    <dbReference type="NCBI Taxonomy" id="34254"/>
    <lineage>
        <taxon>Eukaryota</taxon>
        <taxon>Viridiplantae</taxon>
        <taxon>Streptophyta</taxon>
        <taxon>Embryophyta</taxon>
        <taxon>Tracheophyta</taxon>
        <taxon>Spermatophyta</taxon>
        <taxon>Magnoliopsida</taxon>
        <taxon>eudicotyledons</taxon>
        <taxon>Gunneridae</taxon>
        <taxon>Pentapetalae</taxon>
        <taxon>asterids</taxon>
        <taxon>lamiids</taxon>
        <taxon>Boraginales</taxon>
        <taxon>Boraginaceae</taxon>
        <taxon>Boraginoideae</taxon>
        <taxon>Lithospermeae</taxon>
        <taxon>Lithospermum</taxon>
    </lineage>
</organism>
<keyword evidence="3" id="KW-1185">Reference proteome</keyword>
<dbReference type="Proteomes" id="UP001454036">
    <property type="component" value="Unassembled WGS sequence"/>
</dbReference>
<feature type="region of interest" description="Disordered" evidence="1">
    <location>
        <begin position="1"/>
        <end position="205"/>
    </location>
</feature>
<evidence type="ECO:0000313" key="2">
    <source>
        <dbReference type="EMBL" id="GAA0172827.1"/>
    </source>
</evidence>
<feature type="compositionally biased region" description="Acidic residues" evidence="1">
    <location>
        <begin position="192"/>
        <end position="204"/>
    </location>
</feature>
<dbReference type="EMBL" id="BAABME010008303">
    <property type="protein sequence ID" value="GAA0172827.1"/>
    <property type="molecule type" value="Genomic_DNA"/>
</dbReference>
<accession>A0AAV3REP9</accession>
<reference evidence="2 3" key="1">
    <citation type="submission" date="2024-01" db="EMBL/GenBank/DDBJ databases">
        <title>The complete chloroplast genome sequence of Lithospermum erythrorhizon: insights into the phylogenetic relationship among Boraginaceae species and the maternal lineages of purple gromwells.</title>
        <authorList>
            <person name="Okada T."/>
            <person name="Watanabe K."/>
        </authorList>
    </citation>
    <scope>NUCLEOTIDE SEQUENCE [LARGE SCALE GENOMIC DNA]</scope>
</reference>
<sequence length="252" mass="27242">MSEPSVYPSVEDTTGKTTEPSAVSNKSAEVGEDVPKGDGVDVSHADTVTEGVEAADEGVTPSVTDTDAEIARNMERSTIGQGVDDTLGAGIQEVILEDAGRKKKSKKKKHKKSTNVGESSEPKRKLSKEERKAKRARKAERRAKSAAKEAADADDDVPEEAEETIPEDVIPSVVQPTVDDEWLPEHEPQGDNADEEAKESEEEGIVVVITKRRKATSKLKLNENRTRVGNKRVSKNVVAVSTTNVALNSEEE</sequence>